<dbReference type="InterPro" id="IPR032808">
    <property type="entry name" value="DoxX"/>
</dbReference>
<evidence type="ECO:0000256" key="7">
    <source>
        <dbReference type="SAM" id="Phobius"/>
    </source>
</evidence>
<dbReference type="PANTHER" id="PTHR33452">
    <property type="entry name" value="OXIDOREDUCTASE CATD-RELATED"/>
    <property type="match status" value="1"/>
</dbReference>
<dbReference type="KEGG" id="wvi:Weevi_1754"/>
<evidence type="ECO:0000256" key="6">
    <source>
        <dbReference type="ARBA" id="ARBA00023136"/>
    </source>
</evidence>
<dbReference type="RefSeq" id="WP_013598834.1">
    <property type="nucleotide sequence ID" value="NC_015144.1"/>
</dbReference>
<dbReference type="Pfam" id="PF07681">
    <property type="entry name" value="DoxX"/>
    <property type="match status" value="1"/>
</dbReference>
<dbReference type="EMBL" id="CP002455">
    <property type="protein sequence ID" value="ADX68445.1"/>
    <property type="molecule type" value="Genomic_DNA"/>
</dbReference>
<evidence type="ECO:0000256" key="5">
    <source>
        <dbReference type="ARBA" id="ARBA00022989"/>
    </source>
</evidence>
<evidence type="ECO:0000313" key="8">
    <source>
        <dbReference type="EMBL" id="ADX68445.1"/>
    </source>
</evidence>
<keyword evidence="6 7" id="KW-0472">Membrane</keyword>
<sequence length="136" mass="15350">MKLFHVGKLDTKTNYALLFLRVSVSLLMLTHGVTKLLNFFDLAPLQFPDPLGIGPELSIILAILAEVVCSILLILGLWTRAVLIPLIVTMFIAIFMVHLHHDLATKELTIIYLIVYIVLMITGPGKFSLDYKIYRK</sequence>
<keyword evidence="3" id="KW-1003">Cell membrane</keyword>
<name>F0P085_WEEVC</name>
<reference evidence="8 9" key="1">
    <citation type="journal article" date="2011" name="Stand. Genomic Sci.">
        <title>Complete genome sequence of Weeksella virosa type strain (9751).</title>
        <authorList>
            <person name="Lang E."/>
            <person name="Teshima H."/>
            <person name="Lucas S."/>
            <person name="Lapidus A."/>
            <person name="Hammon N."/>
            <person name="Deshpande S."/>
            <person name="Nolan M."/>
            <person name="Cheng J.F."/>
            <person name="Pitluck S."/>
            <person name="Liolios K."/>
            <person name="Pagani I."/>
            <person name="Mikhailova N."/>
            <person name="Ivanova N."/>
            <person name="Mavromatis K."/>
            <person name="Pati A."/>
            <person name="Tapia R."/>
            <person name="Han C."/>
            <person name="Goodwin L."/>
            <person name="Chen A."/>
            <person name="Palaniappan K."/>
            <person name="Land M."/>
            <person name="Hauser L."/>
            <person name="Chang Y.J."/>
            <person name="Jeffries C.D."/>
            <person name="Brambilla E.M."/>
            <person name="Kopitz M."/>
            <person name="Rohde M."/>
            <person name="Goker M."/>
            <person name="Tindall B.J."/>
            <person name="Detter J.C."/>
            <person name="Woyke T."/>
            <person name="Bristow J."/>
            <person name="Eisen J.A."/>
            <person name="Markowitz V."/>
            <person name="Hugenholtz P."/>
            <person name="Klenk H.P."/>
            <person name="Kyrpides N.C."/>
        </authorList>
    </citation>
    <scope>NUCLEOTIDE SEQUENCE [LARGE SCALE GENOMIC DNA]</scope>
    <source>
        <strain evidence="9">ATCC 43766 / DSM 16922 / JCM 21250 / NBRC 16016 / NCTC 11634 / CL345/78</strain>
    </source>
</reference>
<evidence type="ECO:0000256" key="4">
    <source>
        <dbReference type="ARBA" id="ARBA00022692"/>
    </source>
</evidence>
<organism evidence="8 9">
    <name type="scientific">Weeksella virosa (strain ATCC 43766 / DSM 16922 / JCM 21250 / CCUG 30538 / CDC 9751 / IAM 14551 / NBRC 16016 / NCTC 11634 / CL345/78)</name>
    <dbReference type="NCBI Taxonomy" id="865938"/>
    <lineage>
        <taxon>Bacteria</taxon>
        <taxon>Pseudomonadati</taxon>
        <taxon>Bacteroidota</taxon>
        <taxon>Flavobacteriia</taxon>
        <taxon>Flavobacteriales</taxon>
        <taxon>Weeksellaceae</taxon>
        <taxon>Weeksella</taxon>
    </lineage>
</organism>
<keyword evidence="4 7" id="KW-0812">Transmembrane</keyword>
<dbReference type="Proteomes" id="UP000008641">
    <property type="component" value="Chromosome"/>
</dbReference>
<comment type="similarity">
    <text evidence="2">Belongs to the DoxX family.</text>
</comment>
<evidence type="ECO:0000256" key="2">
    <source>
        <dbReference type="ARBA" id="ARBA00006679"/>
    </source>
</evidence>
<accession>F0P085</accession>
<dbReference type="InterPro" id="IPR051907">
    <property type="entry name" value="DoxX-like_oxidoreductase"/>
</dbReference>
<keyword evidence="9" id="KW-1185">Reference proteome</keyword>
<feature type="transmembrane region" description="Helical" evidence="7">
    <location>
        <begin position="110"/>
        <end position="129"/>
    </location>
</feature>
<dbReference type="OrthoDB" id="9813193at2"/>
<dbReference type="STRING" id="865938.Weevi_1754"/>
<feature type="transmembrane region" description="Helical" evidence="7">
    <location>
        <begin position="57"/>
        <end position="75"/>
    </location>
</feature>
<evidence type="ECO:0000256" key="3">
    <source>
        <dbReference type="ARBA" id="ARBA00022475"/>
    </source>
</evidence>
<proteinExistence type="inferred from homology"/>
<dbReference type="HOGENOM" id="CLU_058421_6_5_10"/>
<dbReference type="GO" id="GO:0005886">
    <property type="term" value="C:plasma membrane"/>
    <property type="evidence" value="ECO:0007669"/>
    <property type="project" value="UniProtKB-SubCell"/>
</dbReference>
<feature type="transmembrane region" description="Helical" evidence="7">
    <location>
        <begin position="15"/>
        <end position="37"/>
    </location>
</feature>
<dbReference type="eggNOG" id="COG2259">
    <property type="taxonomic scope" value="Bacteria"/>
</dbReference>
<gene>
    <name evidence="8" type="ordered locus">Weevi_1754</name>
</gene>
<feature type="transmembrane region" description="Helical" evidence="7">
    <location>
        <begin position="82"/>
        <end position="98"/>
    </location>
</feature>
<dbReference type="PANTHER" id="PTHR33452:SF1">
    <property type="entry name" value="INNER MEMBRANE PROTEIN YPHA-RELATED"/>
    <property type="match status" value="1"/>
</dbReference>
<reference evidence="9" key="2">
    <citation type="journal article" date="2011" name="Stand. Genomic Sci.">
        <title>Complete genome sequence of Weeksella virosa type strain (9751T).</title>
        <authorList>
            <person name="Lang E."/>
            <person name="Teshima H."/>
            <person name="Lucas S."/>
            <person name="Lapidus A."/>
            <person name="Hammon N."/>
            <person name="Deshpande S."/>
            <person name="Nolan M."/>
            <person name="Cheng J."/>
            <person name="Pitluck S."/>
            <person name="Liolios K."/>
            <person name="Pagani I."/>
            <person name="Mikhailova N."/>
            <person name="Ivanova N."/>
            <person name="Mavromatis K."/>
            <person name="Pati A."/>
            <person name="Tapia R."/>
            <person name="Han C."/>
            <person name="Goodwin L."/>
            <person name="Chen A."/>
            <person name="Palaniappan K."/>
            <person name="Land M."/>
            <person name="Hauser L."/>
            <person name="Chang Y."/>
            <person name="Jeffries C."/>
            <person name="Brambilla E."/>
            <person name="Kopitz M."/>
            <person name="Rohde M."/>
            <person name="Goker M."/>
            <person name="Tindall B."/>
            <person name="Detter J."/>
            <person name="Woyke T."/>
            <person name="Bristow J."/>
            <person name="Eisen J."/>
            <person name="Markowitz V."/>
            <person name="Hugenholtz P."/>
            <person name="Klenk H."/>
            <person name="Kyrpides N."/>
        </authorList>
    </citation>
    <scope>NUCLEOTIDE SEQUENCE [LARGE SCALE GENOMIC DNA]</scope>
    <source>
        <strain evidence="9">ATCC 43766 / DSM 16922 / JCM 21250 / NBRC 16016 / NCTC 11634 / CL345/78</strain>
    </source>
</reference>
<evidence type="ECO:0000256" key="1">
    <source>
        <dbReference type="ARBA" id="ARBA00004651"/>
    </source>
</evidence>
<protein>
    <submittedName>
        <fullName evidence="8">DoxX family protein</fullName>
    </submittedName>
</protein>
<dbReference type="AlphaFoldDB" id="F0P085"/>
<keyword evidence="5 7" id="KW-1133">Transmembrane helix</keyword>
<comment type="subcellular location">
    <subcellularLocation>
        <location evidence="1">Cell membrane</location>
        <topology evidence="1">Multi-pass membrane protein</topology>
    </subcellularLocation>
</comment>
<evidence type="ECO:0000313" key="9">
    <source>
        <dbReference type="Proteomes" id="UP000008641"/>
    </source>
</evidence>